<evidence type="ECO:0000313" key="2">
    <source>
        <dbReference type="EMBL" id="RWS20704.1"/>
    </source>
</evidence>
<name>A0A443RZL8_9ACAR</name>
<dbReference type="InterPro" id="IPR027417">
    <property type="entry name" value="P-loop_NTPase"/>
</dbReference>
<reference evidence="2 3" key="1">
    <citation type="journal article" date="2018" name="Gigascience">
        <title>Genomes of trombidid mites reveal novel predicted allergens and laterally-transferred genes associated with secondary metabolism.</title>
        <authorList>
            <person name="Dong X."/>
            <person name="Chaisiri K."/>
            <person name="Xia D."/>
            <person name="Armstrong S.D."/>
            <person name="Fang Y."/>
            <person name="Donnelly M.J."/>
            <person name="Kadowaki T."/>
            <person name="McGarry J.W."/>
            <person name="Darby A.C."/>
            <person name="Makepeace B.L."/>
        </authorList>
    </citation>
    <scope>NUCLEOTIDE SEQUENCE [LARGE SCALE GENOMIC DNA]</scope>
    <source>
        <strain evidence="2">UoL-UT</strain>
    </source>
</reference>
<dbReference type="AlphaFoldDB" id="A0A443RZL8"/>
<sequence>MQSVNNSVLLTSKIKARLCTSKSSLKDDVEAVSESVHVIIGTVGRIYDLISIGSISLRDVKLCFILDWESFDSNEVKDILSLFPDTVQRTIICCDISNVPKSLKGLKLKLSETKLSEHEAFRESVSVIEKADEQQKLDLAIDVLEETKPCLRECSCIPMASIVEHRSVKAQLLENEESVESMKNELSVNEEANLVESQAEIIDLRKNSCEETNAIIAELISISNPEISVDSSGNANHAHTVFSNERDNSNTAVEQVLPINEDINQDCQPDEDMLRMGCVSPIVKNILQEILDIMQMNDDKVNETQDERIQVPEKQEAMHFENIISSEQTEKQVSSTSTSVSPVPKRKKKKTKSKSKPLETLNFSSIKMYYVKVDKINSKFDTLQWLLKTLSVKNAVIYCNEETGIILESIFYKLGNKVLPMYGPISYKEVNNVIKVYMKTEECILIASDKFTEKMVRKPEALTINFDFPHNERVFLK</sequence>
<protein>
    <submittedName>
        <fullName evidence="2">ATP-dependent helicase: putative-like protein</fullName>
    </submittedName>
</protein>
<accession>A0A443RZL8</accession>
<keyword evidence="3" id="KW-1185">Reference proteome</keyword>
<keyword evidence="2" id="KW-0547">Nucleotide-binding</keyword>
<dbReference type="SUPFAM" id="SSF52540">
    <property type="entry name" value="P-loop containing nucleoside triphosphate hydrolases"/>
    <property type="match status" value="1"/>
</dbReference>
<evidence type="ECO:0000256" key="1">
    <source>
        <dbReference type="SAM" id="MobiDB-lite"/>
    </source>
</evidence>
<feature type="region of interest" description="Disordered" evidence="1">
    <location>
        <begin position="324"/>
        <end position="354"/>
    </location>
</feature>
<dbReference type="VEuPathDB" id="VectorBase:LDEU011336"/>
<proteinExistence type="predicted"/>
<dbReference type="Gene3D" id="3.40.50.300">
    <property type="entry name" value="P-loop containing nucleotide triphosphate hydrolases"/>
    <property type="match status" value="2"/>
</dbReference>
<dbReference type="EMBL" id="NCKV01015948">
    <property type="protein sequence ID" value="RWS20704.1"/>
    <property type="molecule type" value="Genomic_DNA"/>
</dbReference>
<feature type="compositionally biased region" description="Low complexity" evidence="1">
    <location>
        <begin position="325"/>
        <end position="343"/>
    </location>
</feature>
<feature type="non-terminal residue" evidence="2">
    <location>
        <position position="477"/>
    </location>
</feature>
<dbReference type="GO" id="GO:0004386">
    <property type="term" value="F:helicase activity"/>
    <property type="evidence" value="ECO:0007669"/>
    <property type="project" value="UniProtKB-KW"/>
</dbReference>
<evidence type="ECO:0000313" key="3">
    <source>
        <dbReference type="Proteomes" id="UP000288716"/>
    </source>
</evidence>
<feature type="compositionally biased region" description="Basic residues" evidence="1">
    <location>
        <begin position="344"/>
        <end position="354"/>
    </location>
</feature>
<dbReference type="STRING" id="299467.A0A443RZL8"/>
<keyword evidence="2" id="KW-0067">ATP-binding</keyword>
<gene>
    <name evidence="2" type="ORF">B4U80_12028</name>
</gene>
<keyword evidence="2" id="KW-0347">Helicase</keyword>
<comment type="caution">
    <text evidence="2">The sequence shown here is derived from an EMBL/GenBank/DDBJ whole genome shotgun (WGS) entry which is preliminary data.</text>
</comment>
<organism evidence="2 3">
    <name type="scientific">Leptotrombidium deliense</name>
    <dbReference type="NCBI Taxonomy" id="299467"/>
    <lineage>
        <taxon>Eukaryota</taxon>
        <taxon>Metazoa</taxon>
        <taxon>Ecdysozoa</taxon>
        <taxon>Arthropoda</taxon>
        <taxon>Chelicerata</taxon>
        <taxon>Arachnida</taxon>
        <taxon>Acari</taxon>
        <taxon>Acariformes</taxon>
        <taxon>Trombidiformes</taxon>
        <taxon>Prostigmata</taxon>
        <taxon>Anystina</taxon>
        <taxon>Parasitengona</taxon>
        <taxon>Trombiculoidea</taxon>
        <taxon>Trombiculidae</taxon>
        <taxon>Leptotrombidium</taxon>
    </lineage>
</organism>
<dbReference type="Proteomes" id="UP000288716">
    <property type="component" value="Unassembled WGS sequence"/>
</dbReference>
<keyword evidence="2" id="KW-0378">Hydrolase</keyword>